<organism evidence="1 2">
    <name type="scientific">Oedothorax gibbosus</name>
    <dbReference type="NCBI Taxonomy" id="931172"/>
    <lineage>
        <taxon>Eukaryota</taxon>
        <taxon>Metazoa</taxon>
        <taxon>Ecdysozoa</taxon>
        <taxon>Arthropoda</taxon>
        <taxon>Chelicerata</taxon>
        <taxon>Arachnida</taxon>
        <taxon>Araneae</taxon>
        <taxon>Araneomorphae</taxon>
        <taxon>Entelegynae</taxon>
        <taxon>Araneoidea</taxon>
        <taxon>Linyphiidae</taxon>
        <taxon>Erigoninae</taxon>
        <taxon>Oedothorax</taxon>
    </lineage>
</organism>
<keyword evidence="2" id="KW-1185">Reference proteome</keyword>
<sequence length="118" mass="13591">MSVPRKCHPHYCPFNSPACPESCKCECKRVKPHHISVTTQEATNVSARQGERTTQTRSYSTRERVFGVPYDPRKDIKMSSTQDAIIQSYHNLEEYAIQRCCQETCKCSLGEDCNCRKR</sequence>
<accession>A0AAV6VWY3</accession>
<dbReference type="EMBL" id="JAFNEN010000016">
    <property type="protein sequence ID" value="KAG8200312.1"/>
    <property type="molecule type" value="Genomic_DNA"/>
</dbReference>
<gene>
    <name evidence="1" type="ORF">JTE90_028496</name>
</gene>
<dbReference type="AlphaFoldDB" id="A0AAV6VWY3"/>
<proteinExistence type="predicted"/>
<reference evidence="1 2" key="1">
    <citation type="journal article" date="2022" name="Nat. Ecol. Evol.">
        <title>A masculinizing supergene underlies an exaggerated male reproductive morph in a spider.</title>
        <authorList>
            <person name="Hendrickx F."/>
            <person name="De Corte Z."/>
            <person name="Sonet G."/>
            <person name="Van Belleghem S.M."/>
            <person name="Kostlbacher S."/>
            <person name="Vangestel C."/>
        </authorList>
    </citation>
    <scope>NUCLEOTIDE SEQUENCE [LARGE SCALE GENOMIC DNA]</scope>
    <source>
        <strain evidence="1">W744_W776</strain>
    </source>
</reference>
<evidence type="ECO:0000313" key="1">
    <source>
        <dbReference type="EMBL" id="KAG8200312.1"/>
    </source>
</evidence>
<evidence type="ECO:0008006" key="3">
    <source>
        <dbReference type="Google" id="ProtNLM"/>
    </source>
</evidence>
<comment type="caution">
    <text evidence="1">The sequence shown here is derived from an EMBL/GenBank/DDBJ whole genome shotgun (WGS) entry which is preliminary data.</text>
</comment>
<evidence type="ECO:0000313" key="2">
    <source>
        <dbReference type="Proteomes" id="UP000827092"/>
    </source>
</evidence>
<protein>
    <recommendedName>
        <fullName evidence="3">Metallothionein</fullName>
    </recommendedName>
</protein>
<name>A0AAV6VWY3_9ARAC</name>
<dbReference type="Proteomes" id="UP000827092">
    <property type="component" value="Unassembled WGS sequence"/>
</dbReference>